<organism evidence="12 13">
    <name type="scientific">Brevibacterium epidermidis</name>
    <dbReference type="NCBI Taxonomy" id="1698"/>
    <lineage>
        <taxon>Bacteria</taxon>
        <taxon>Bacillati</taxon>
        <taxon>Actinomycetota</taxon>
        <taxon>Actinomycetes</taxon>
        <taxon>Micrococcales</taxon>
        <taxon>Brevibacteriaceae</taxon>
        <taxon>Brevibacterium</taxon>
    </lineage>
</organism>
<protein>
    <submittedName>
        <fullName evidence="12">Acetylornithine deacetylase</fullName>
        <ecNumber evidence="12">3.5.1.16</ecNumber>
    </submittedName>
</protein>
<keyword evidence="8" id="KW-0862">Zinc</keyword>
<dbReference type="PROSITE" id="PS00759">
    <property type="entry name" value="ARGE_DAPE_CPG2_2"/>
    <property type="match status" value="1"/>
</dbReference>
<evidence type="ECO:0000256" key="8">
    <source>
        <dbReference type="ARBA" id="ARBA00022833"/>
    </source>
</evidence>
<gene>
    <name evidence="12" type="ORF">ABH903_000691</name>
</gene>
<evidence type="ECO:0000256" key="10">
    <source>
        <dbReference type="SAM" id="MobiDB-lite"/>
    </source>
</evidence>
<keyword evidence="6" id="KW-0479">Metal-binding</keyword>
<reference evidence="12 13" key="1">
    <citation type="submission" date="2024-07" db="EMBL/GenBank/DDBJ databases">
        <title>Mealworm larvae gut microbial communities from Newark, Delaware, USA.</title>
        <authorList>
            <person name="Blenner M."/>
        </authorList>
    </citation>
    <scope>NUCLEOTIDE SEQUENCE [LARGE SCALE GENOMIC DNA]</scope>
    <source>
        <strain evidence="12 13">UD i117</strain>
    </source>
</reference>
<dbReference type="Pfam" id="PF01546">
    <property type="entry name" value="Peptidase_M20"/>
    <property type="match status" value="1"/>
</dbReference>
<dbReference type="SUPFAM" id="SSF53187">
    <property type="entry name" value="Zn-dependent exopeptidases"/>
    <property type="match status" value="1"/>
</dbReference>
<dbReference type="SUPFAM" id="SSF55031">
    <property type="entry name" value="Bacterial exopeptidase dimerisation domain"/>
    <property type="match status" value="1"/>
</dbReference>
<keyword evidence="9" id="KW-0170">Cobalt</keyword>
<dbReference type="InterPro" id="IPR010169">
    <property type="entry name" value="AcOrn-deacetyl"/>
</dbReference>
<keyword evidence="5" id="KW-0028">Amino-acid biosynthesis</keyword>
<evidence type="ECO:0000256" key="4">
    <source>
        <dbReference type="ARBA" id="ARBA00022571"/>
    </source>
</evidence>
<evidence type="ECO:0000256" key="9">
    <source>
        <dbReference type="ARBA" id="ARBA00023285"/>
    </source>
</evidence>
<keyword evidence="3" id="KW-0963">Cytoplasm</keyword>
<evidence type="ECO:0000256" key="5">
    <source>
        <dbReference type="ARBA" id="ARBA00022605"/>
    </source>
</evidence>
<accession>A0ABV4EH80</accession>
<comment type="cofactor">
    <cofactor evidence="1">
        <name>Zn(2+)</name>
        <dbReference type="ChEBI" id="CHEBI:29105"/>
    </cofactor>
</comment>
<dbReference type="EMBL" id="JBGBYS010000003">
    <property type="protein sequence ID" value="MEY9257681.1"/>
    <property type="molecule type" value="Genomic_DNA"/>
</dbReference>
<comment type="similarity">
    <text evidence="2">Belongs to the peptidase M20A family. ArgE subfamily.</text>
</comment>
<dbReference type="Gene3D" id="3.30.70.360">
    <property type="match status" value="1"/>
</dbReference>
<evidence type="ECO:0000256" key="6">
    <source>
        <dbReference type="ARBA" id="ARBA00022723"/>
    </source>
</evidence>
<evidence type="ECO:0000256" key="1">
    <source>
        <dbReference type="ARBA" id="ARBA00001947"/>
    </source>
</evidence>
<dbReference type="InterPro" id="IPR002933">
    <property type="entry name" value="Peptidase_M20"/>
</dbReference>
<proteinExistence type="inferred from homology"/>
<keyword evidence="7 12" id="KW-0378">Hydrolase</keyword>
<evidence type="ECO:0000256" key="7">
    <source>
        <dbReference type="ARBA" id="ARBA00022801"/>
    </source>
</evidence>
<keyword evidence="13" id="KW-1185">Reference proteome</keyword>
<dbReference type="InterPro" id="IPR011650">
    <property type="entry name" value="Peptidase_M20_dimer"/>
</dbReference>
<comment type="caution">
    <text evidence="12">The sequence shown here is derived from an EMBL/GenBank/DDBJ whole genome shotgun (WGS) entry which is preliminary data.</text>
</comment>
<dbReference type="InterPro" id="IPR001261">
    <property type="entry name" value="ArgE/DapE_CS"/>
</dbReference>
<dbReference type="PANTHER" id="PTHR43808">
    <property type="entry name" value="ACETYLORNITHINE DEACETYLASE"/>
    <property type="match status" value="1"/>
</dbReference>
<sequence length="431" mass="45424">MVTAVLHGDHVPAGTTATLPQAQRSDRTETTRIRESGAVVSATPAEATITEITNLITFDTTSRDTNLPLIDHVEARLQAAGIESRRIPNPEGTKANLLATIPAADGTTTGGIVLSGHTDVVPVDGQDWSSDPFKPEIRDGKYFARGSADMKSFVGVILSRLEALKSAQLREPVHLAFSYDEEIGCVGAISLVEAITEAGLAPRGCVVGEPSSMRVVRGHKSMNVFRVDFHGVAAHSSLTPEGVNAIAYASEFVAFVHAVAAEFRTEGPFDDAYVVPFTSVTANTFNGGIAVNTIPAEATVQFEFRSLGAVDREALIARFRAEAERLGRGMAAENETAGVDFTIEAEAPGCETPADADIVSLTANWGGIATDDKVTYGTEAGLFSEAGIPTVVCGPGDIAQAHAPDEFIELDQIAACESFVDALIADLTHRS</sequence>
<feature type="domain" description="Peptidase M20 dimerisation" evidence="11">
    <location>
        <begin position="218"/>
        <end position="326"/>
    </location>
</feature>
<evidence type="ECO:0000256" key="2">
    <source>
        <dbReference type="ARBA" id="ARBA00005691"/>
    </source>
</evidence>
<keyword evidence="4" id="KW-0055">Arginine biosynthesis</keyword>
<dbReference type="PANTHER" id="PTHR43808:SF31">
    <property type="entry name" value="N-ACETYL-L-CITRULLINE DEACETYLASE"/>
    <property type="match status" value="1"/>
</dbReference>
<dbReference type="GO" id="GO:0008777">
    <property type="term" value="F:acetylornithine deacetylase activity"/>
    <property type="evidence" value="ECO:0007669"/>
    <property type="project" value="UniProtKB-EC"/>
</dbReference>
<feature type="region of interest" description="Disordered" evidence="10">
    <location>
        <begin position="1"/>
        <end position="31"/>
    </location>
</feature>
<evidence type="ECO:0000313" key="13">
    <source>
        <dbReference type="Proteomes" id="UP001565435"/>
    </source>
</evidence>
<evidence type="ECO:0000256" key="3">
    <source>
        <dbReference type="ARBA" id="ARBA00022490"/>
    </source>
</evidence>
<dbReference type="InterPro" id="IPR050072">
    <property type="entry name" value="Peptidase_M20A"/>
</dbReference>
<dbReference type="EC" id="3.5.1.16" evidence="12"/>
<dbReference type="Gene3D" id="3.40.630.10">
    <property type="entry name" value="Zn peptidases"/>
    <property type="match status" value="1"/>
</dbReference>
<dbReference type="InterPro" id="IPR036264">
    <property type="entry name" value="Bact_exopeptidase_dim_dom"/>
</dbReference>
<dbReference type="NCBIfam" id="NF005710">
    <property type="entry name" value="PRK07522.1"/>
    <property type="match status" value="1"/>
</dbReference>
<evidence type="ECO:0000313" key="12">
    <source>
        <dbReference type="EMBL" id="MEY9257681.1"/>
    </source>
</evidence>
<name>A0ABV4EH80_BREEP</name>
<dbReference type="Proteomes" id="UP001565435">
    <property type="component" value="Unassembled WGS sequence"/>
</dbReference>
<dbReference type="NCBIfam" id="TIGR01892">
    <property type="entry name" value="AcOrn-deacetyl"/>
    <property type="match status" value="1"/>
</dbReference>
<evidence type="ECO:0000259" key="11">
    <source>
        <dbReference type="Pfam" id="PF07687"/>
    </source>
</evidence>
<dbReference type="Pfam" id="PF07687">
    <property type="entry name" value="M20_dimer"/>
    <property type="match status" value="1"/>
</dbReference>
<dbReference type="CDD" id="cd03894">
    <property type="entry name" value="M20_ArgE"/>
    <property type="match status" value="1"/>
</dbReference>